<protein>
    <recommendedName>
        <fullName evidence="3">Activator of Hsp90 ATPase AHSA1-like N-terminal domain-containing protein</fullName>
    </recommendedName>
</protein>
<dbReference type="Pfam" id="PF09229">
    <property type="entry name" value="Aha1_N"/>
    <property type="match status" value="1"/>
</dbReference>
<name>A0A316V3G8_9BASI</name>
<dbReference type="Proteomes" id="UP000245771">
    <property type="component" value="Unassembled WGS sequence"/>
</dbReference>
<feature type="region of interest" description="Disordered" evidence="2">
    <location>
        <begin position="157"/>
        <end position="214"/>
    </location>
</feature>
<dbReference type="GO" id="GO:0005829">
    <property type="term" value="C:cytosol"/>
    <property type="evidence" value="ECO:0007669"/>
    <property type="project" value="TreeGrafter"/>
</dbReference>
<dbReference type="GO" id="GO:0001671">
    <property type="term" value="F:ATPase activator activity"/>
    <property type="evidence" value="ECO:0007669"/>
    <property type="project" value="InterPro"/>
</dbReference>
<dbReference type="InterPro" id="IPR036338">
    <property type="entry name" value="Aha1"/>
</dbReference>
<dbReference type="CDD" id="cd08892">
    <property type="entry name" value="SRPBCC_Aha1"/>
    <property type="match status" value="1"/>
</dbReference>
<dbReference type="Pfam" id="PF08327">
    <property type="entry name" value="AHSA1"/>
    <property type="match status" value="1"/>
</dbReference>
<keyword evidence="5" id="KW-1185">Reference proteome</keyword>
<dbReference type="GO" id="GO:0051087">
    <property type="term" value="F:protein-folding chaperone binding"/>
    <property type="evidence" value="ECO:0007669"/>
    <property type="project" value="InterPro"/>
</dbReference>
<dbReference type="FunCoup" id="A0A316V3G8">
    <property type="interactions" value="709"/>
</dbReference>
<dbReference type="GO" id="GO:0006457">
    <property type="term" value="P:protein folding"/>
    <property type="evidence" value="ECO:0007669"/>
    <property type="project" value="TreeGrafter"/>
</dbReference>
<dbReference type="EMBL" id="KZ819606">
    <property type="protein sequence ID" value="PWN32107.1"/>
    <property type="molecule type" value="Genomic_DNA"/>
</dbReference>
<evidence type="ECO:0000313" key="5">
    <source>
        <dbReference type="Proteomes" id="UP000245771"/>
    </source>
</evidence>
<dbReference type="Gene3D" id="3.30.530.20">
    <property type="match status" value="1"/>
</dbReference>
<gene>
    <name evidence="4" type="ORF">FA14DRAFT_162362</name>
</gene>
<dbReference type="STRING" id="1280837.A0A316V3G8"/>
<reference evidence="4 5" key="1">
    <citation type="journal article" date="2018" name="Mol. Biol. Evol.">
        <title>Broad Genomic Sampling Reveals a Smut Pathogenic Ancestry of the Fungal Clade Ustilaginomycotina.</title>
        <authorList>
            <person name="Kijpornyongpan T."/>
            <person name="Mondo S.J."/>
            <person name="Barry K."/>
            <person name="Sandor L."/>
            <person name="Lee J."/>
            <person name="Lipzen A."/>
            <person name="Pangilinan J."/>
            <person name="LaButti K."/>
            <person name="Hainaut M."/>
            <person name="Henrissat B."/>
            <person name="Grigoriev I.V."/>
            <person name="Spatafora J.W."/>
            <person name="Aime M.C."/>
        </authorList>
    </citation>
    <scope>NUCLEOTIDE SEQUENCE [LARGE SCALE GENOMIC DNA]</scope>
    <source>
        <strain evidence="4 5">MCA 3882</strain>
    </source>
</reference>
<comment type="similarity">
    <text evidence="1">Belongs to the AHA1 family.</text>
</comment>
<dbReference type="InParanoid" id="A0A316V3G8"/>
<dbReference type="SUPFAM" id="SSF103111">
    <property type="entry name" value="Activator of Hsp90 ATPase, Aha1"/>
    <property type="match status" value="1"/>
</dbReference>
<evidence type="ECO:0000256" key="1">
    <source>
        <dbReference type="ARBA" id="ARBA00006817"/>
    </source>
</evidence>
<feature type="compositionally biased region" description="Low complexity" evidence="2">
    <location>
        <begin position="174"/>
        <end position="199"/>
    </location>
</feature>
<dbReference type="InterPro" id="IPR023393">
    <property type="entry name" value="START-like_dom_sf"/>
</dbReference>
<dbReference type="InterPro" id="IPR015310">
    <property type="entry name" value="AHSA1-like_N"/>
</dbReference>
<organism evidence="4 5">
    <name type="scientific">Meira miltonrushii</name>
    <dbReference type="NCBI Taxonomy" id="1280837"/>
    <lineage>
        <taxon>Eukaryota</taxon>
        <taxon>Fungi</taxon>
        <taxon>Dikarya</taxon>
        <taxon>Basidiomycota</taxon>
        <taxon>Ustilaginomycotina</taxon>
        <taxon>Exobasidiomycetes</taxon>
        <taxon>Exobasidiales</taxon>
        <taxon>Brachybasidiaceae</taxon>
        <taxon>Meira</taxon>
    </lineage>
</organism>
<dbReference type="Gene3D" id="3.15.10.20">
    <property type="entry name" value="Activator of Hsp90 ATPase Aha1, N-terminal domain"/>
    <property type="match status" value="1"/>
</dbReference>
<evidence type="ECO:0000313" key="4">
    <source>
        <dbReference type="EMBL" id="PWN32107.1"/>
    </source>
</evidence>
<evidence type="ECO:0000259" key="3">
    <source>
        <dbReference type="SMART" id="SM01000"/>
    </source>
</evidence>
<proteinExistence type="inferred from homology"/>
<evidence type="ECO:0000256" key="2">
    <source>
        <dbReference type="SAM" id="MobiDB-lite"/>
    </source>
</evidence>
<dbReference type="AlphaFoldDB" id="A0A316V3G8"/>
<dbReference type="InterPro" id="IPR013538">
    <property type="entry name" value="ASHA1/2-like_C"/>
</dbReference>
<dbReference type="SUPFAM" id="SSF55961">
    <property type="entry name" value="Bet v1-like"/>
    <property type="match status" value="1"/>
</dbReference>
<dbReference type="PANTHER" id="PTHR13009:SF22">
    <property type="entry name" value="LD43819P"/>
    <property type="match status" value="1"/>
</dbReference>
<dbReference type="RefSeq" id="XP_025352409.1">
    <property type="nucleotide sequence ID" value="XM_025499562.1"/>
</dbReference>
<accession>A0A316V3G8</accession>
<dbReference type="GeneID" id="37021343"/>
<dbReference type="PANTHER" id="PTHR13009">
    <property type="entry name" value="HEAT SHOCK PROTEIN 90 HSP90 CO-CHAPERONE AHA-1"/>
    <property type="match status" value="1"/>
</dbReference>
<sequence>MSSWNKHYHWKTKNATPWTKEYFTKNLVGATHELTKPQKGNVKIDSISHFEGDVELGNRKGRLITIYDCQLTLDWSGRLEDGKSEEGTEAKGTISFPEVSHEVQDEGEEYKYRVEMTSATSVATQSMLEAVRSHLAPSLLPYFHKFRDELVATHAKDVGHEGSNEGTPTGGSGVSTPKDTSAAQTSSNTAATSTSTSSAPKKEESSKLSTTKVDVESDLSIRSDDLWDLLTNPGRIPMWTRAPAQLTLNPGSTFSLFNGNVTGSIISIEPTNKLVQKWRAPQWPPNHFGTLTTTLAQGESSTKLTLTLEGVPLEEEDRSRDALDRFYIAGLKGLGLGTGSVM</sequence>
<dbReference type="SMART" id="SM01000">
    <property type="entry name" value="Aha1_N"/>
    <property type="match status" value="1"/>
</dbReference>
<dbReference type="OrthoDB" id="567237at2759"/>
<feature type="domain" description="Activator of Hsp90 ATPase AHSA1-like N-terminal" evidence="3">
    <location>
        <begin position="12"/>
        <end position="156"/>
    </location>
</feature>